<dbReference type="Proteomes" id="UP000249363">
    <property type="component" value="Unassembled WGS sequence"/>
</dbReference>
<evidence type="ECO:0000313" key="3">
    <source>
        <dbReference type="EMBL" id="RAO73628.1"/>
    </source>
</evidence>
<dbReference type="STRING" id="1196081.A0A364LCU5"/>
<proteinExistence type="predicted"/>
<organism evidence="3 4">
    <name type="scientific">Talaromyces amestolkiae</name>
    <dbReference type="NCBI Taxonomy" id="1196081"/>
    <lineage>
        <taxon>Eukaryota</taxon>
        <taxon>Fungi</taxon>
        <taxon>Dikarya</taxon>
        <taxon>Ascomycota</taxon>
        <taxon>Pezizomycotina</taxon>
        <taxon>Eurotiomycetes</taxon>
        <taxon>Eurotiomycetidae</taxon>
        <taxon>Eurotiales</taxon>
        <taxon>Trichocomaceae</taxon>
        <taxon>Talaromyces</taxon>
        <taxon>Talaromyces sect. Talaromyces</taxon>
    </lineage>
</organism>
<evidence type="ECO:0000256" key="1">
    <source>
        <dbReference type="SAM" id="MobiDB-lite"/>
    </source>
</evidence>
<sequence>MSTLLATDRDDLLRPHSLQPRFIEPDDPYNEPMSDYFGDAEFSSTATSKLNFRPALVSPVYTPTLSSLSSEVTSDGEGDELTLPAFDAEYAAEEPEEDSGLSTPKTTQTAAPANIPDPLLRTSSDDASIEPEPERHVDYLSHDWREEDIWTSWRYVVARKDRYSNGVRLENASWRTWAKAKYGLRTVSPETLNWLKDCDVTWLYGPLQTDFKPNQKPPPPSGLSSSNSFLDRKSILKKKTASEAILQRSLSQHTLLKHAGAILQAQKAENYSRGKPAFGRATSDMGVPLARILEYPYTSSSNHCTPSESAESASSGLVSPSEKRHIHFNNEVVQCIAVEAKEYEERDVDPSVFFLGEEYDNDYDEYGEDDYDHNRYYNDDNDDTESDEGIVMMKQVISRTSPAGTTTTTTSTSVSSRSTPRSSTSSESKTIAPLPPTTLKCRSDTPELPWSVSQDDTRSKLSPTPSIETLRPPRPEANFLLDDEDEQGSYFTFKTQPRRHTYNPNNRPWFVNPEDRQELEFNDGDDSSSPGNLHLTPSGMFMPYEEGEDASYTGMFGRIVDTVNTARDIAHVIWNVGWRK</sequence>
<reference evidence="3 4" key="1">
    <citation type="journal article" date="2017" name="Biotechnol. Biofuels">
        <title>Differential beta-glucosidase expression as a function of carbon source availability in Talaromyces amestolkiae: a genomic and proteomic approach.</title>
        <authorList>
            <person name="de Eugenio L.I."/>
            <person name="Mendez-Liter J.A."/>
            <person name="Nieto-Dominguez M."/>
            <person name="Alonso L."/>
            <person name="Gil-Munoz J."/>
            <person name="Barriuso J."/>
            <person name="Prieto A."/>
            <person name="Martinez M.J."/>
        </authorList>
    </citation>
    <scope>NUCLEOTIDE SEQUENCE [LARGE SCALE GENOMIC DNA]</scope>
    <source>
        <strain evidence="3 4">CIB</strain>
    </source>
</reference>
<dbReference type="Pfam" id="PF08550">
    <property type="entry name" value="GATA_AreA"/>
    <property type="match status" value="1"/>
</dbReference>
<dbReference type="RefSeq" id="XP_040738142.1">
    <property type="nucleotide sequence ID" value="XM_040882578.1"/>
</dbReference>
<protein>
    <recommendedName>
        <fullName evidence="2">Nitrogen regulatory protein areA GATA-like domain-containing protein</fullName>
    </recommendedName>
</protein>
<comment type="caution">
    <text evidence="3">The sequence shown here is derived from an EMBL/GenBank/DDBJ whole genome shotgun (WGS) entry which is preliminary data.</text>
</comment>
<dbReference type="AlphaFoldDB" id="A0A364LCU5"/>
<dbReference type="PANTHER" id="PTHR28051:SF1">
    <property type="entry name" value="PROTEIN MTL1-RELATED"/>
    <property type="match status" value="1"/>
</dbReference>
<evidence type="ECO:0000313" key="4">
    <source>
        <dbReference type="Proteomes" id="UP000249363"/>
    </source>
</evidence>
<dbReference type="InterPro" id="IPR052292">
    <property type="entry name" value="Glucose_repression_reg"/>
</dbReference>
<dbReference type="GO" id="GO:0007039">
    <property type="term" value="P:protein catabolic process in the vacuole"/>
    <property type="evidence" value="ECO:0007669"/>
    <property type="project" value="TreeGrafter"/>
</dbReference>
<dbReference type="GO" id="GO:0042149">
    <property type="term" value="P:cellular response to glucose starvation"/>
    <property type="evidence" value="ECO:0007669"/>
    <property type="project" value="TreeGrafter"/>
</dbReference>
<evidence type="ECO:0000259" key="2">
    <source>
        <dbReference type="Pfam" id="PF08550"/>
    </source>
</evidence>
<feature type="compositionally biased region" description="Polar residues" evidence="1">
    <location>
        <begin position="100"/>
        <end position="111"/>
    </location>
</feature>
<gene>
    <name evidence="3" type="ORF">BHQ10_009640</name>
</gene>
<name>A0A364LCU5_TALAM</name>
<dbReference type="EMBL" id="MIKG01000025">
    <property type="protein sequence ID" value="RAO73628.1"/>
    <property type="molecule type" value="Genomic_DNA"/>
</dbReference>
<feature type="region of interest" description="Disordered" evidence="1">
    <location>
        <begin position="92"/>
        <end position="134"/>
    </location>
</feature>
<dbReference type="PANTHER" id="PTHR28051">
    <property type="entry name" value="PROTEIN MTL1-RELATED"/>
    <property type="match status" value="1"/>
</dbReference>
<dbReference type="InterPro" id="IPR013860">
    <property type="entry name" value="AreA_GATA"/>
</dbReference>
<accession>A0A364LCU5</accession>
<keyword evidence="4" id="KW-1185">Reference proteome</keyword>
<feature type="compositionally biased region" description="Acidic residues" evidence="1">
    <location>
        <begin position="379"/>
        <end position="388"/>
    </location>
</feature>
<dbReference type="GO" id="GO:0005773">
    <property type="term" value="C:vacuole"/>
    <property type="evidence" value="ECO:0007669"/>
    <property type="project" value="GOC"/>
</dbReference>
<feature type="domain" description="Nitrogen regulatory protein areA GATA-like" evidence="2">
    <location>
        <begin position="152"/>
        <end position="179"/>
    </location>
</feature>
<dbReference type="GeneID" id="63798854"/>
<feature type="compositionally biased region" description="Low complexity" evidence="1">
    <location>
        <begin position="398"/>
        <end position="430"/>
    </location>
</feature>
<dbReference type="OrthoDB" id="5563539at2759"/>
<feature type="region of interest" description="Disordered" evidence="1">
    <location>
        <begin position="363"/>
        <end position="480"/>
    </location>
</feature>